<dbReference type="InterPro" id="IPR033985">
    <property type="entry name" value="SusD-like_N"/>
</dbReference>
<feature type="domain" description="SusD-like N-terminal" evidence="7">
    <location>
        <begin position="111"/>
        <end position="232"/>
    </location>
</feature>
<accession>C6XWK2</accession>
<dbReference type="AlphaFoldDB" id="C6XWK2"/>
<evidence type="ECO:0000313" key="8">
    <source>
        <dbReference type="EMBL" id="ACU06291.1"/>
    </source>
</evidence>
<dbReference type="HOGENOM" id="CLU_015553_0_3_10"/>
<dbReference type="OrthoDB" id="608091at2"/>
<evidence type="ECO:0000259" key="7">
    <source>
        <dbReference type="Pfam" id="PF14322"/>
    </source>
</evidence>
<dbReference type="GO" id="GO:0009279">
    <property type="term" value="C:cell outer membrane"/>
    <property type="evidence" value="ECO:0007669"/>
    <property type="project" value="UniProtKB-SubCell"/>
</dbReference>
<dbReference type="Proteomes" id="UP000000852">
    <property type="component" value="Chromosome"/>
</dbReference>
<dbReference type="Pfam" id="PF14322">
    <property type="entry name" value="SusD-like_3"/>
    <property type="match status" value="1"/>
</dbReference>
<dbReference type="STRING" id="485917.Phep_4100"/>
<sequence length="638" mass="72970">MKYAIKRQWCLKVAILIVISGLSSCKKYLDIIPDNVATIDNAFAMRSEAEKYLYTCYSYMPKDGSLDQDPSILGGDEIWAIDRPPKPNFNHGIFEIAMGRQATVNPVGEFIWVNLYKGLRDCNIFLENVERVPDLKPEEKREWIAEVKFLKAYYHFYLVRMYGPIPLIKENLPVDVNISSVKITRAPVDSCFAYIKQLLDESKDVLQPTINDPVKMLGRITKPIVYSLKAKVMVTAASPLFNGNADQASLKNADGTQLFNQQVVPAKWDSAVVACKQAIDVCEAAGLKLYEFNAASSTFVLSDQMKLQLSLRNAFAEKWNSEIIWANTQSLSANIQLNATPNVNPLYQDNPFIGYELAPPLKIVDMFYTENGVPTTEDRTWNLNQPATRAGTVEDQRLIKLNYETSSVNFDREPRFYANLGFDGGIWYGQGYFNDAVPASTYYVMAKKGQQNGKGKPDYGSVTGYFIKKYVHYQNTQGSAMTDYSVNNYPWPLIRLSQLYLLYAEALNEKSGPVAEVHTYINKVRARAGLKSVKESWDLYANNTKYTTQAGMKDIIHRETLIELAFEGARFWDLRRWKEAPQEYIKPIQGWDIEQSTANLYYRRKLVFTPRFSMKDYFWPIRDNNILNNKNLIQNIGW</sequence>
<evidence type="ECO:0000256" key="3">
    <source>
        <dbReference type="ARBA" id="ARBA00022729"/>
    </source>
</evidence>
<evidence type="ECO:0000259" key="6">
    <source>
        <dbReference type="Pfam" id="PF07980"/>
    </source>
</evidence>
<dbReference type="RefSeq" id="WP_015809899.1">
    <property type="nucleotide sequence ID" value="NC_013061.1"/>
</dbReference>
<proteinExistence type="inferred from homology"/>
<keyword evidence="9" id="KW-1185">Reference proteome</keyword>
<dbReference type="Gene3D" id="1.25.40.390">
    <property type="match status" value="1"/>
</dbReference>
<keyword evidence="4" id="KW-0472">Membrane</keyword>
<comment type="subcellular location">
    <subcellularLocation>
        <location evidence="1">Cell outer membrane</location>
    </subcellularLocation>
</comment>
<protein>
    <submittedName>
        <fullName evidence="8">RagB/SusD domain protein</fullName>
    </submittedName>
</protein>
<gene>
    <name evidence="8" type="ordered locus">Phep_4100</name>
</gene>
<evidence type="ECO:0000256" key="4">
    <source>
        <dbReference type="ARBA" id="ARBA00023136"/>
    </source>
</evidence>
<comment type="similarity">
    <text evidence="2">Belongs to the SusD family.</text>
</comment>
<dbReference type="eggNOG" id="COG0614">
    <property type="taxonomic scope" value="Bacteria"/>
</dbReference>
<feature type="domain" description="RagB/SusD" evidence="6">
    <location>
        <begin position="322"/>
        <end position="638"/>
    </location>
</feature>
<dbReference type="InterPro" id="IPR011990">
    <property type="entry name" value="TPR-like_helical_dom_sf"/>
</dbReference>
<dbReference type="SUPFAM" id="SSF48452">
    <property type="entry name" value="TPR-like"/>
    <property type="match status" value="1"/>
</dbReference>
<evidence type="ECO:0000256" key="1">
    <source>
        <dbReference type="ARBA" id="ARBA00004442"/>
    </source>
</evidence>
<dbReference type="PROSITE" id="PS51257">
    <property type="entry name" value="PROKAR_LIPOPROTEIN"/>
    <property type="match status" value="1"/>
</dbReference>
<name>C6XWK2_PEDHD</name>
<evidence type="ECO:0000313" key="9">
    <source>
        <dbReference type="Proteomes" id="UP000000852"/>
    </source>
</evidence>
<reference evidence="8 9" key="1">
    <citation type="journal article" date="2009" name="Stand. Genomic Sci.">
        <title>Complete genome sequence of Pedobacter heparinus type strain (HIM 762-3).</title>
        <authorList>
            <person name="Han C."/>
            <person name="Spring S."/>
            <person name="Lapidus A."/>
            <person name="Del Rio T.G."/>
            <person name="Tice H."/>
            <person name="Copeland A."/>
            <person name="Cheng J.F."/>
            <person name="Lucas S."/>
            <person name="Chen F."/>
            <person name="Nolan M."/>
            <person name="Bruce D."/>
            <person name="Goodwin L."/>
            <person name="Pitluck S."/>
            <person name="Ivanova N."/>
            <person name="Mavromatis K."/>
            <person name="Mikhailova N."/>
            <person name="Pati A."/>
            <person name="Chen A."/>
            <person name="Palaniappan K."/>
            <person name="Land M."/>
            <person name="Hauser L."/>
            <person name="Chang Y.J."/>
            <person name="Jeffries C.C."/>
            <person name="Saunders E."/>
            <person name="Chertkov O."/>
            <person name="Brettin T."/>
            <person name="Goker M."/>
            <person name="Rohde M."/>
            <person name="Bristow J."/>
            <person name="Eisen J.A."/>
            <person name="Markowitz V."/>
            <person name="Hugenholtz P."/>
            <person name="Kyrpides N.C."/>
            <person name="Klenk H.P."/>
            <person name="Detter J.C."/>
        </authorList>
    </citation>
    <scope>NUCLEOTIDE SEQUENCE [LARGE SCALE GENOMIC DNA]</scope>
    <source>
        <strain evidence="9">ATCC 13125 / DSM 2366 / CIP 104194 / JCM 7457 / NBRC 12017 / NCIMB 9290 / NRRL B-14731 / HIM 762-3</strain>
    </source>
</reference>
<dbReference type="InterPro" id="IPR012944">
    <property type="entry name" value="SusD_RagB_dom"/>
</dbReference>
<keyword evidence="3" id="KW-0732">Signal</keyword>
<evidence type="ECO:0000256" key="2">
    <source>
        <dbReference type="ARBA" id="ARBA00006275"/>
    </source>
</evidence>
<dbReference type="EMBL" id="CP001681">
    <property type="protein sequence ID" value="ACU06291.1"/>
    <property type="molecule type" value="Genomic_DNA"/>
</dbReference>
<keyword evidence="5" id="KW-0998">Cell outer membrane</keyword>
<dbReference type="Pfam" id="PF07980">
    <property type="entry name" value="SusD_RagB"/>
    <property type="match status" value="1"/>
</dbReference>
<evidence type="ECO:0000256" key="5">
    <source>
        <dbReference type="ARBA" id="ARBA00023237"/>
    </source>
</evidence>
<organism evidence="8 9">
    <name type="scientific">Pedobacter heparinus (strain ATCC 13125 / DSM 2366 / CIP 104194 / JCM 7457 / NBRC 12017 / NCIMB 9290 / NRRL B-14731 / HIM 762-3)</name>
    <dbReference type="NCBI Taxonomy" id="485917"/>
    <lineage>
        <taxon>Bacteria</taxon>
        <taxon>Pseudomonadati</taxon>
        <taxon>Bacteroidota</taxon>
        <taxon>Sphingobacteriia</taxon>
        <taxon>Sphingobacteriales</taxon>
        <taxon>Sphingobacteriaceae</taxon>
        <taxon>Pedobacter</taxon>
    </lineage>
</organism>
<dbReference type="KEGG" id="phe:Phep_4100"/>